<dbReference type="PROSITE" id="PS51171">
    <property type="entry name" value="PREPHENATE_DEHYDR_3"/>
    <property type="match status" value="1"/>
</dbReference>
<gene>
    <name evidence="9" type="primary">pheA_3</name>
    <name evidence="9" type="ORF">NCTC8261_01865</name>
</gene>
<name>A0A379WQD1_SALET</name>
<keyword evidence="6 9" id="KW-0456">Lyase</keyword>
<dbReference type="UniPathway" id="UPA00121">
    <property type="reaction ID" value="UER00345"/>
</dbReference>
<evidence type="ECO:0000256" key="3">
    <source>
        <dbReference type="ARBA" id="ARBA00022605"/>
    </source>
</evidence>
<dbReference type="SUPFAM" id="SSF53850">
    <property type="entry name" value="Periplasmic binding protein-like II"/>
    <property type="match status" value="1"/>
</dbReference>
<evidence type="ECO:0000256" key="5">
    <source>
        <dbReference type="ARBA" id="ARBA00023222"/>
    </source>
</evidence>
<reference evidence="9 10" key="1">
    <citation type="submission" date="2018-06" db="EMBL/GenBank/DDBJ databases">
        <authorList>
            <consortium name="Pathogen Informatics"/>
            <person name="Doyle S."/>
        </authorList>
    </citation>
    <scope>NUCLEOTIDE SEQUENCE [LARGE SCALE GENOMIC DNA]</scope>
    <source>
        <strain evidence="9 10">NCTC8261</strain>
    </source>
</reference>
<evidence type="ECO:0000256" key="6">
    <source>
        <dbReference type="ARBA" id="ARBA00023239"/>
    </source>
</evidence>
<dbReference type="EC" id="4.2.1.51" evidence="2"/>
<feature type="domain" description="Prephenate dehydratase" evidence="8">
    <location>
        <begin position="1"/>
        <end position="93"/>
    </location>
</feature>
<comment type="pathway">
    <text evidence="1">Amino-acid biosynthesis; L-phenylalanine biosynthesis; phenylpyruvate from prephenate: step 1/1.</text>
</comment>
<dbReference type="Proteomes" id="UP000254712">
    <property type="component" value="Unassembled WGS sequence"/>
</dbReference>
<dbReference type="PANTHER" id="PTHR21022">
    <property type="entry name" value="PREPHENATE DEHYDRATASE P PROTEIN"/>
    <property type="match status" value="1"/>
</dbReference>
<dbReference type="Gene3D" id="3.40.190.10">
    <property type="entry name" value="Periplasmic binding protein-like II"/>
    <property type="match status" value="1"/>
</dbReference>
<dbReference type="PANTHER" id="PTHR21022:SF19">
    <property type="entry name" value="PREPHENATE DEHYDRATASE-RELATED"/>
    <property type="match status" value="1"/>
</dbReference>
<evidence type="ECO:0000313" key="9">
    <source>
        <dbReference type="EMBL" id="SUH35636.1"/>
    </source>
</evidence>
<dbReference type="FunFam" id="3.40.190.10:FF:000044">
    <property type="entry name" value="Chorismate mutase/prephenate dehydratase"/>
    <property type="match status" value="1"/>
</dbReference>
<keyword evidence="4" id="KW-0057">Aromatic amino acid biosynthesis</keyword>
<dbReference type="GO" id="GO:0005737">
    <property type="term" value="C:cytoplasm"/>
    <property type="evidence" value="ECO:0007669"/>
    <property type="project" value="TreeGrafter"/>
</dbReference>
<evidence type="ECO:0000313" key="10">
    <source>
        <dbReference type="Proteomes" id="UP000254712"/>
    </source>
</evidence>
<evidence type="ECO:0000256" key="2">
    <source>
        <dbReference type="ARBA" id="ARBA00013147"/>
    </source>
</evidence>
<evidence type="ECO:0000256" key="1">
    <source>
        <dbReference type="ARBA" id="ARBA00004741"/>
    </source>
</evidence>
<keyword evidence="3" id="KW-0028">Amino-acid biosynthesis</keyword>
<dbReference type="EMBL" id="UGXT01000002">
    <property type="protein sequence ID" value="SUH35636.1"/>
    <property type="molecule type" value="Genomic_DNA"/>
</dbReference>
<comment type="catalytic activity">
    <reaction evidence="7">
        <text>prephenate + H(+) = 3-phenylpyruvate + CO2 + H2O</text>
        <dbReference type="Rhea" id="RHEA:21648"/>
        <dbReference type="ChEBI" id="CHEBI:15377"/>
        <dbReference type="ChEBI" id="CHEBI:15378"/>
        <dbReference type="ChEBI" id="CHEBI:16526"/>
        <dbReference type="ChEBI" id="CHEBI:18005"/>
        <dbReference type="ChEBI" id="CHEBI:29934"/>
        <dbReference type="EC" id="4.2.1.51"/>
    </reaction>
</comment>
<dbReference type="InterPro" id="IPR001086">
    <property type="entry name" value="Preph_deHydtase"/>
</dbReference>
<organism evidence="9 10">
    <name type="scientific">Salmonella enterica I</name>
    <dbReference type="NCBI Taxonomy" id="59201"/>
    <lineage>
        <taxon>Bacteria</taxon>
        <taxon>Pseudomonadati</taxon>
        <taxon>Pseudomonadota</taxon>
        <taxon>Gammaproteobacteria</taxon>
        <taxon>Enterobacterales</taxon>
        <taxon>Enterobacteriaceae</taxon>
        <taxon>Salmonella</taxon>
    </lineage>
</organism>
<protein>
    <recommendedName>
        <fullName evidence="2">prephenate dehydratase</fullName>
        <ecNumber evidence="2">4.2.1.51</ecNumber>
    </recommendedName>
</protein>
<sequence>MRFLAESSYSHLAARQYAARHFEQFIESGCAKFADIFHQVETGQADYAVVPIENTSSGAINDVYDLLQHTSLSIVGEMTVTIDHCVLVPALRI</sequence>
<evidence type="ECO:0000256" key="4">
    <source>
        <dbReference type="ARBA" id="ARBA00023141"/>
    </source>
</evidence>
<dbReference type="GO" id="GO:0009094">
    <property type="term" value="P:L-phenylalanine biosynthetic process"/>
    <property type="evidence" value="ECO:0007669"/>
    <property type="project" value="UniProtKB-UniPathway"/>
</dbReference>
<dbReference type="GO" id="GO:0004664">
    <property type="term" value="F:prephenate dehydratase activity"/>
    <property type="evidence" value="ECO:0007669"/>
    <property type="project" value="UniProtKB-EC"/>
</dbReference>
<evidence type="ECO:0000256" key="7">
    <source>
        <dbReference type="ARBA" id="ARBA00047848"/>
    </source>
</evidence>
<evidence type="ECO:0000259" key="8">
    <source>
        <dbReference type="PROSITE" id="PS51171"/>
    </source>
</evidence>
<accession>A0A379WQD1</accession>
<keyword evidence="5" id="KW-0584">Phenylalanine biosynthesis</keyword>
<dbReference type="Pfam" id="PF00800">
    <property type="entry name" value="PDT"/>
    <property type="match status" value="1"/>
</dbReference>
<proteinExistence type="predicted"/>
<dbReference type="AlphaFoldDB" id="A0A379WQD1"/>